<proteinExistence type="predicted"/>
<keyword evidence="1" id="KW-0812">Transmembrane</keyword>
<sequence>MQSPTPTDQLKQVKTSIFINLAMSVYAVCTLLRALQTHVFWRILSSAVGSVFFVAMVVILVQKMIKLRKAD</sequence>
<comment type="caution">
    <text evidence="2">The sequence shown here is derived from an EMBL/GenBank/DDBJ whole genome shotgun (WGS) entry which is preliminary data.</text>
</comment>
<dbReference type="EMBL" id="VLPK01000004">
    <property type="protein sequence ID" value="TSJ38847.1"/>
    <property type="molecule type" value="Genomic_DNA"/>
</dbReference>
<feature type="transmembrane region" description="Helical" evidence="1">
    <location>
        <begin position="17"/>
        <end position="35"/>
    </location>
</feature>
<reference evidence="2 3" key="1">
    <citation type="submission" date="2019-07" db="EMBL/GenBank/DDBJ databases">
        <authorList>
            <person name="Huq M.A."/>
        </authorList>
    </citation>
    <scope>NUCLEOTIDE SEQUENCE [LARGE SCALE GENOMIC DNA]</scope>
    <source>
        <strain evidence="2 3">MAH-19</strain>
    </source>
</reference>
<dbReference type="AlphaFoldDB" id="A0A556MFZ5"/>
<gene>
    <name evidence="2" type="ORF">FO440_20300</name>
</gene>
<keyword evidence="3" id="KW-1185">Reference proteome</keyword>
<keyword evidence="1" id="KW-0472">Membrane</keyword>
<evidence type="ECO:0000313" key="3">
    <source>
        <dbReference type="Proteomes" id="UP000318733"/>
    </source>
</evidence>
<accession>A0A556MFZ5</accession>
<evidence type="ECO:0000256" key="1">
    <source>
        <dbReference type="SAM" id="Phobius"/>
    </source>
</evidence>
<dbReference type="RefSeq" id="WP_144250128.1">
    <property type="nucleotide sequence ID" value="NZ_VLPK01000004.1"/>
</dbReference>
<name>A0A556MFZ5_9SPHI</name>
<evidence type="ECO:0000313" key="2">
    <source>
        <dbReference type="EMBL" id="TSJ38847.1"/>
    </source>
</evidence>
<organism evidence="2 3">
    <name type="scientific">Mucilaginibacter corticis</name>
    <dbReference type="NCBI Taxonomy" id="2597670"/>
    <lineage>
        <taxon>Bacteria</taxon>
        <taxon>Pseudomonadati</taxon>
        <taxon>Bacteroidota</taxon>
        <taxon>Sphingobacteriia</taxon>
        <taxon>Sphingobacteriales</taxon>
        <taxon>Sphingobacteriaceae</taxon>
        <taxon>Mucilaginibacter</taxon>
    </lineage>
</organism>
<dbReference type="Proteomes" id="UP000318733">
    <property type="component" value="Unassembled WGS sequence"/>
</dbReference>
<feature type="transmembrane region" description="Helical" evidence="1">
    <location>
        <begin position="41"/>
        <end position="61"/>
    </location>
</feature>
<keyword evidence="1" id="KW-1133">Transmembrane helix</keyword>
<protein>
    <submittedName>
        <fullName evidence="2">Uncharacterized protein</fullName>
    </submittedName>
</protein>